<reference evidence="2 3" key="1">
    <citation type="submission" date="2021-07" db="EMBL/GenBank/DDBJ databases">
        <title>Alteriqipengyuania abyssalis NZ-12B nov, sp.nov isolated from deep sea sponge in pacific ocean.</title>
        <authorList>
            <person name="Tareen S."/>
            <person name="Wink J."/>
        </authorList>
    </citation>
    <scope>NUCLEOTIDE SEQUENCE [LARGE SCALE GENOMIC DNA]</scope>
    <source>
        <strain evidence="2 3">NZ-12B</strain>
    </source>
</reference>
<protein>
    <submittedName>
        <fullName evidence="2">GNAT family N-acetyltransferase</fullName>
    </submittedName>
</protein>
<sequence>MAEWILETERLRLRRIEPGDAELQFRLLNTPAVMHHLGGPLSLEAIEQKHRKSMDLHEREGFSFLFLIERDSDEFVGHCGLKRVDAEGARNPGDFEIGWLIREDRWRRGYAIEAVRAVLRWAFVDHHAPHVVALTSRANEPSWRLMERLGMERREDLDFDDPRFPPEDNPTILYSLSQEAWAASKPTVA</sequence>
<organism evidence="2 3">
    <name type="scientific">Alteriqipengyuania abyssalis</name>
    <dbReference type="NCBI Taxonomy" id="2860200"/>
    <lineage>
        <taxon>Bacteria</taxon>
        <taxon>Pseudomonadati</taxon>
        <taxon>Pseudomonadota</taxon>
        <taxon>Alphaproteobacteria</taxon>
        <taxon>Sphingomonadales</taxon>
        <taxon>Erythrobacteraceae</taxon>
        <taxon>Alteriqipengyuania</taxon>
    </lineage>
</organism>
<feature type="domain" description="N-acetyltransferase" evidence="1">
    <location>
        <begin position="11"/>
        <end position="179"/>
    </location>
</feature>
<proteinExistence type="predicted"/>
<accession>A0ABS7PC97</accession>
<evidence type="ECO:0000313" key="2">
    <source>
        <dbReference type="EMBL" id="MBY8336677.1"/>
    </source>
</evidence>
<dbReference type="PROSITE" id="PS51186">
    <property type="entry name" value="GNAT"/>
    <property type="match status" value="1"/>
</dbReference>
<gene>
    <name evidence="2" type="ORF">KYN89_06415</name>
</gene>
<name>A0ABS7PC97_9SPHN</name>
<comment type="caution">
    <text evidence="2">The sequence shown here is derived from an EMBL/GenBank/DDBJ whole genome shotgun (WGS) entry which is preliminary data.</text>
</comment>
<dbReference type="Proteomes" id="UP000759298">
    <property type="component" value="Unassembled WGS sequence"/>
</dbReference>
<dbReference type="SUPFAM" id="SSF55729">
    <property type="entry name" value="Acyl-CoA N-acyltransferases (Nat)"/>
    <property type="match status" value="1"/>
</dbReference>
<evidence type="ECO:0000313" key="3">
    <source>
        <dbReference type="Proteomes" id="UP000759298"/>
    </source>
</evidence>
<dbReference type="PANTHER" id="PTHR43792:SF1">
    <property type="entry name" value="N-ACETYLTRANSFERASE DOMAIN-CONTAINING PROTEIN"/>
    <property type="match status" value="1"/>
</dbReference>
<evidence type="ECO:0000259" key="1">
    <source>
        <dbReference type="PROSITE" id="PS51186"/>
    </source>
</evidence>
<dbReference type="InterPro" id="IPR000182">
    <property type="entry name" value="GNAT_dom"/>
</dbReference>
<dbReference type="RefSeq" id="WP_222824334.1">
    <property type="nucleotide sequence ID" value="NZ_JAHWXP010000002.1"/>
</dbReference>
<dbReference type="PANTHER" id="PTHR43792">
    <property type="entry name" value="GNAT FAMILY, PUTATIVE (AFU_ORTHOLOGUE AFUA_3G00765)-RELATED-RELATED"/>
    <property type="match status" value="1"/>
</dbReference>
<dbReference type="Gene3D" id="3.40.630.30">
    <property type="match status" value="1"/>
</dbReference>
<dbReference type="EMBL" id="JAHWXP010000002">
    <property type="protein sequence ID" value="MBY8336677.1"/>
    <property type="molecule type" value="Genomic_DNA"/>
</dbReference>
<dbReference type="InterPro" id="IPR016181">
    <property type="entry name" value="Acyl_CoA_acyltransferase"/>
</dbReference>
<dbReference type="Pfam" id="PF13302">
    <property type="entry name" value="Acetyltransf_3"/>
    <property type="match status" value="1"/>
</dbReference>
<keyword evidence="3" id="KW-1185">Reference proteome</keyword>
<dbReference type="InterPro" id="IPR051531">
    <property type="entry name" value="N-acetyltransferase"/>
</dbReference>